<evidence type="ECO:0000256" key="1">
    <source>
        <dbReference type="SAM" id="SignalP"/>
    </source>
</evidence>
<dbReference type="InterPro" id="IPR027843">
    <property type="entry name" value="DUF4440"/>
</dbReference>
<name>A0A1I1DMG5_9RHOB</name>
<evidence type="ECO:0000259" key="2">
    <source>
        <dbReference type="Pfam" id="PF14534"/>
    </source>
</evidence>
<feature type="domain" description="DUF4440" evidence="2">
    <location>
        <begin position="35"/>
        <end position="140"/>
    </location>
</feature>
<dbReference type="Gene3D" id="3.10.450.50">
    <property type="match status" value="1"/>
</dbReference>
<dbReference type="OrthoDB" id="1633822at2"/>
<dbReference type="STRING" id="441112.SAMN04488094_101312"/>
<keyword evidence="4" id="KW-1185">Reference proteome</keyword>
<dbReference type="InterPro" id="IPR032710">
    <property type="entry name" value="NTF2-like_dom_sf"/>
</dbReference>
<accession>A0A1I1DMG5</accession>
<protein>
    <submittedName>
        <fullName evidence="3">Ketosteroid isomerase homolog</fullName>
    </submittedName>
</protein>
<dbReference type="RefSeq" id="WP_093358778.1">
    <property type="nucleotide sequence ID" value="NZ_FOLG01000001.1"/>
</dbReference>
<keyword evidence="1" id="KW-0732">Signal</keyword>
<dbReference type="SUPFAM" id="SSF54427">
    <property type="entry name" value="NTF2-like"/>
    <property type="match status" value="1"/>
</dbReference>
<keyword evidence="3" id="KW-0413">Isomerase</keyword>
<gene>
    <name evidence="3" type="ORF">SAMN04488094_101312</name>
</gene>
<evidence type="ECO:0000313" key="4">
    <source>
        <dbReference type="Proteomes" id="UP000198728"/>
    </source>
</evidence>
<feature type="chain" id="PRO_5011732824" evidence="1">
    <location>
        <begin position="27"/>
        <end position="154"/>
    </location>
</feature>
<dbReference type="Proteomes" id="UP000198728">
    <property type="component" value="Unassembled WGS sequence"/>
</dbReference>
<proteinExistence type="predicted"/>
<dbReference type="AlphaFoldDB" id="A0A1I1DMG5"/>
<dbReference type="Pfam" id="PF14534">
    <property type="entry name" value="DUF4440"/>
    <property type="match status" value="1"/>
</dbReference>
<sequence length="154" mass="16733">MIGPRTKILVIAAVAAGVLGFGSARADDTADRAAIETLWDSYEAASVAGDAEGWLALWDAEGIQMPPGIPARRIDSIAEGLADRWAERPPRTMSIRPIDIEIAGDWAFARGNYDVTTVIDGTDVTMEGKFLTILKRQDDGSFRIYRDCFNANAE</sequence>
<organism evidence="3 4">
    <name type="scientific">Tropicimonas isoalkanivorans</name>
    <dbReference type="NCBI Taxonomy" id="441112"/>
    <lineage>
        <taxon>Bacteria</taxon>
        <taxon>Pseudomonadati</taxon>
        <taxon>Pseudomonadota</taxon>
        <taxon>Alphaproteobacteria</taxon>
        <taxon>Rhodobacterales</taxon>
        <taxon>Roseobacteraceae</taxon>
        <taxon>Tropicimonas</taxon>
    </lineage>
</organism>
<evidence type="ECO:0000313" key="3">
    <source>
        <dbReference type="EMBL" id="SFB75562.1"/>
    </source>
</evidence>
<dbReference type="GO" id="GO:0016853">
    <property type="term" value="F:isomerase activity"/>
    <property type="evidence" value="ECO:0007669"/>
    <property type="project" value="UniProtKB-KW"/>
</dbReference>
<reference evidence="3 4" key="1">
    <citation type="submission" date="2016-10" db="EMBL/GenBank/DDBJ databases">
        <authorList>
            <person name="de Groot N.N."/>
        </authorList>
    </citation>
    <scope>NUCLEOTIDE SEQUENCE [LARGE SCALE GENOMIC DNA]</scope>
    <source>
        <strain evidence="3 4">DSM 19548</strain>
    </source>
</reference>
<feature type="signal peptide" evidence="1">
    <location>
        <begin position="1"/>
        <end position="26"/>
    </location>
</feature>
<dbReference type="EMBL" id="FOLG01000001">
    <property type="protein sequence ID" value="SFB75562.1"/>
    <property type="molecule type" value="Genomic_DNA"/>
</dbReference>